<reference evidence="2 3" key="1">
    <citation type="journal article" date="2019" name="Sci. Rep.">
        <title>Orb-weaving spider Araneus ventricosus genome elucidates the spidroin gene catalogue.</title>
        <authorList>
            <person name="Kono N."/>
            <person name="Nakamura H."/>
            <person name="Ohtoshi R."/>
            <person name="Moran D.A.P."/>
            <person name="Shinohara A."/>
            <person name="Yoshida Y."/>
            <person name="Fujiwara M."/>
            <person name="Mori M."/>
            <person name="Tomita M."/>
            <person name="Arakawa K."/>
        </authorList>
    </citation>
    <scope>NUCLEOTIDE SEQUENCE [LARGE SCALE GENOMIC DNA]</scope>
</reference>
<proteinExistence type="predicted"/>
<name>A0A4Y2QJ94_ARAVE</name>
<gene>
    <name evidence="2" type="ORF">AVEN_2705_1</name>
</gene>
<dbReference type="Proteomes" id="UP000499080">
    <property type="component" value="Unassembled WGS sequence"/>
</dbReference>
<accession>A0A4Y2QJ94</accession>
<protein>
    <submittedName>
        <fullName evidence="2">Uncharacterized protein</fullName>
    </submittedName>
</protein>
<dbReference type="EMBL" id="BGPR01014030">
    <property type="protein sequence ID" value="GBN63382.1"/>
    <property type="molecule type" value="Genomic_DNA"/>
</dbReference>
<feature type="transmembrane region" description="Helical" evidence="1">
    <location>
        <begin position="12"/>
        <end position="38"/>
    </location>
</feature>
<keyword evidence="1" id="KW-0472">Membrane</keyword>
<comment type="caution">
    <text evidence="2">The sequence shown here is derived from an EMBL/GenBank/DDBJ whole genome shotgun (WGS) entry which is preliminary data.</text>
</comment>
<evidence type="ECO:0000313" key="2">
    <source>
        <dbReference type="EMBL" id="GBN63382.1"/>
    </source>
</evidence>
<organism evidence="2 3">
    <name type="scientific">Araneus ventricosus</name>
    <name type="common">Orbweaver spider</name>
    <name type="synonym">Epeira ventricosa</name>
    <dbReference type="NCBI Taxonomy" id="182803"/>
    <lineage>
        <taxon>Eukaryota</taxon>
        <taxon>Metazoa</taxon>
        <taxon>Ecdysozoa</taxon>
        <taxon>Arthropoda</taxon>
        <taxon>Chelicerata</taxon>
        <taxon>Arachnida</taxon>
        <taxon>Araneae</taxon>
        <taxon>Araneomorphae</taxon>
        <taxon>Entelegynae</taxon>
        <taxon>Araneoidea</taxon>
        <taxon>Araneidae</taxon>
        <taxon>Araneus</taxon>
    </lineage>
</organism>
<evidence type="ECO:0000256" key="1">
    <source>
        <dbReference type="SAM" id="Phobius"/>
    </source>
</evidence>
<dbReference type="OrthoDB" id="6458516at2759"/>
<dbReference type="AlphaFoldDB" id="A0A4Y2QJ94"/>
<evidence type="ECO:0000313" key="3">
    <source>
        <dbReference type="Proteomes" id="UP000499080"/>
    </source>
</evidence>
<keyword evidence="3" id="KW-1185">Reference proteome</keyword>
<sequence>MDVFIDIAVYLQILLCSVMVSAYHEYIFVLPIMGYALLMESFKYAKSIMGCKDEITDEKPEHDLMKQTIIPIVRNRSIWLFCEALNIKAELANTLYNIVLLSIQTPVPTVRNPEVWSF</sequence>
<keyword evidence="1" id="KW-1133">Transmembrane helix</keyword>
<keyword evidence="1" id="KW-0812">Transmembrane</keyword>